<feature type="region of interest" description="Disordered" evidence="1">
    <location>
        <begin position="40"/>
        <end position="59"/>
    </location>
</feature>
<evidence type="ECO:0000313" key="3">
    <source>
        <dbReference type="Proteomes" id="UP000265663"/>
    </source>
</evidence>
<dbReference type="AlphaFoldDB" id="A0A3M7M1S1"/>
<name>A0A3M7M1S1_9PLEO</name>
<accession>A0A3M7M1S1</accession>
<dbReference type="Proteomes" id="UP000265663">
    <property type="component" value="Unassembled WGS sequence"/>
</dbReference>
<reference evidence="2 3" key="1">
    <citation type="journal article" date="2014" name="PLoS ONE">
        <title>De novo Genome Assembly of the Fungal Plant Pathogen Pyrenophora semeniperda.</title>
        <authorList>
            <person name="Soliai M.M."/>
            <person name="Meyer S.E."/>
            <person name="Udall J.A."/>
            <person name="Elzinga D.E."/>
            <person name="Hermansen R.A."/>
            <person name="Bodily P.M."/>
            <person name="Hart A.A."/>
            <person name="Coleman C.E."/>
        </authorList>
    </citation>
    <scope>NUCLEOTIDE SEQUENCE [LARGE SCALE GENOMIC DNA]</scope>
    <source>
        <strain evidence="2 3">CCB06</strain>
        <tissue evidence="2">Mycelium</tissue>
    </source>
</reference>
<evidence type="ECO:0000313" key="2">
    <source>
        <dbReference type="EMBL" id="RMZ68344.1"/>
    </source>
</evidence>
<evidence type="ECO:0000256" key="1">
    <source>
        <dbReference type="SAM" id="MobiDB-lite"/>
    </source>
</evidence>
<gene>
    <name evidence="2" type="ORF">GMOD_00009958</name>
</gene>
<dbReference type="EMBL" id="KE747815">
    <property type="protein sequence ID" value="RMZ68344.1"/>
    <property type="molecule type" value="Genomic_DNA"/>
</dbReference>
<keyword evidence="3" id="KW-1185">Reference proteome</keyword>
<protein>
    <submittedName>
        <fullName evidence="2">Uncharacterized protein</fullName>
    </submittedName>
</protein>
<sequence>MHNILAYVLSMARVIANRVEKVGMSAYFERAFVGDLMHSRKNRTRKSRNSSTNVQDDAVDHVALTTQPSRELQDENQHQPVANSVVCDHTWDLPPCSESQFSADSPIDPSQAVMDIAERLSRLEDTMSCNNHVKSGHFNVSRDNGNETAGSSLIPDLIESSRSSEMFHRQQERETCDGGATSSYYMAIALEKHLRKEGLPDEPEKSLMSACPFTNRQDLPELCVVDLRHWV</sequence>
<organism evidence="2 3">
    <name type="scientific">Pyrenophora seminiperda CCB06</name>
    <dbReference type="NCBI Taxonomy" id="1302712"/>
    <lineage>
        <taxon>Eukaryota</taxon>
        <taxon>Fungi</taxon>
        <taxon>Dikarya</taxon>
        <taxon>Ascomycota</taxon>
        <taxon>Pezizomycotina</taxon>
        <taxon>Dothideomycetes</taxon>
        <taxon>Pleosporomycetidae</taxon>
        <taxon>Pleosporales</taxon>
        <taxon>Pleosporineae</taxon>
        <taxon>Pleosporaceae</taxon>
        <taxon>Pyrenophora</taxon>
    </lineage>
</organism>
<proteinExistence type="predicted"/>